<dbReference type="RefSeq" id="WP_012300378.1">
    <property type="nucleotide sequence ID" value="NC_010408.1"/>
</dbReference>
<dbReference type="InterPro" id="IPR018392">
    <property type="entry name" value="LysM"/>
</dbReference>
<feature type="region of interest" description="Disordered" evidence="1">
    <location>
        <begin position="742"/>
        <end position="761"/>
    </location>
</feature>
<keyword evidence="2" id="KW-0472">Membrane</keyword>
<evidence type="ECO:0000256" key="2">
    <source>
        <dbReference type="SAM" id="Phobius"/>
    </source>
</evidence>
<name>B0RJC2_CLASE</name>
<dbReference type="InterPro" id="IPR005158">
    <property type="entry name" value="BTAD"/>
</dbReference>
<keyword evidence="2" id="KW-1133">Transmembrane helix</keyword>
<proteinExistence type="predicted"/>
<keyword evidence="2" id="KW-0812">Transmembrane</keyword>
<feature type="transmembrane region" description="Helical" evidence="2">
    <location>
        <begin position="100"/>
        <end position="118"/>
    </location>
</feature>
<feature type="compositionally biased region" description="Low complexity" evidence="1">
    <location>
        <begin position="752"/>
        <end position="761"/>
    </location>
</feature>
<dbReference type="Gene3D" id="3.10.350.10">
    <property type="entry name" value="LysM domain"/>
    <property type="match status" value="1"/>
</dbReference>
<dbReference type="Proteomes" id="UP000001318">
    <property type="component" value="Plasmid pCSL1"/>
</dbReference>
<accession>B0RJC2</accession>
<feature type="region of interest" description="Disordered" evidence="1">
    <location>
        <begin position="231"/>
        <end position="316"/>
    </location>
</feature>
<dbReference type="OrthoDB" id="8444614at2"/>
<sequence length="1016" mass="106333">MRKILTGLGSLIALVAIIGGVPAVLLMAAGNPIPTPDQLHSIVTLTPDYGNVILLTRILPLVGWVAWALFAIPMLFEIAASIAGRTTTKRSWAFKGQQQLAATMIAAVLVMFASSGGVQAASAAPAHSDMARTTASAPQAPATVTAPATATAAAPAAASPAPVAAAPATVDVQHTVVHGDTLWDLAEHYYGDGARDVDIYKASAGITQPGGAHLSNPDRILPGWQLVIPGVAAPQPAPTPEPAAAPAPDAGSTSGAAASTSSSSTADVGAPSDLAGGAGGGGATVQDAAPSTQTETEAPAAAPSAAPAPAAAAPAPPVDAAASAGATASDDVDLSIPLTTAGGIGALLAAALLAALGRRRQMQRRKRQPGTRIAMPQKPASELELELRMVEDPLGITDIDNALRGLQIWAEDTGSALPELFALRLEKSEIALYLTGPAELPAPFVKAHPDGTAWVITPGTALTPSRDSVSPYPALITIGVDERDGVLMLDLEQIGSLNITGDDATARGLLNAMAVELAENPWSDQIQVTLVGMPHGLARDLNRFRVQHVDDVDALVRNIRHDLQEREHALASYGIGGVHAGRVHATEAESWAPHIVILAEVPSEEKQTELAELVDRIPRLGVATVSNGATVARGSTIELSSRTSAQLVSAGGAMPPLPFAPQLLDGEELRLIQQLFDTTQHESVPAPARVDEIPATATVLADASTEEAHVDVVADAPTEVPADAPDAVDVVLHDQDEAPTQAVAEAPDEELPAAAAAADTTAAEDEVVEESPSWPAPYVRLLGPVDALHLADEDAMPGRGVELMAYLLLNGRVEGRQLQMAFWPDTKDASNNQRGLAKKVRLALGHSPTGELLLPENVNHQGYTLHPAIRSDWDDFRDLIGPDLSRTSNEDLVRAIKLVRGQPFSGCNTVRWWQWISIPLEEMIAAVMDAADELGRRALDERDSDQARFAARVAQSVDPLNEAGWRTELRAAMQTGDTDEFRRIVDAMYARVSGTDPDYELDDETQDLVTAGDRQQ</sequence>
<dbReference type="GeneID" id="29472833"/>
<dbReference type="CDD" id="cd00118">
    <property type="entry name" value="LysM"/>
    <property type="match status" value="1"/>
</dbReference>
<dbReference type="InterPro" id="IPR036779">
    <property type="entry name" value="LysM_dom_sf"/>
</dbReference>
<keyword evidence="3" id="KW-0614">Plasmid</keyword>
<feature type="compositionally biased region" description="Low complexity" evidence="1">
    <location>
        <begin position="246"/>
        <end position="266"/>
    </location>
</feature>
<dbReference type="eggNOG" id="COG1652">
    <property type="taxonomic scope" value="Bacteria"/>
</dbReference>
<reference evidence="3 4" key="1">
    <citation type="journal article" date="2008" name="J. Bacteriol.">
        <title>Genome of the actinomycete plant pathogen Clavibacter michiganensis subsp. sepedonicus suggests recent niche adaptation.</title>
        <authorList>
            <person name="Bentley S.D."/>
            <person name="Corton C."/>
            <person name="Brown S.E."/>
            <person name="Barron A."/>
            <person name="Clark L."/>
            <person name="Doggett J."/>
            <person name="Harris B."/>
            <person name="Ormond D."/>
            <person name="Quail M.A."/>
            <person name="May G."/>
            <person name="Francis D."/>
            <person name="Knudson D."/>
            <person name="Parkhill J."/>
            <person name="Ishimaru C.A."/>
        </authorList>
    </citation>
    <scope>NUCLEOTIDE SEQUENCE [LARGE SCALE GENOMIC DNA]</scope>
    <source>
        <strain evidence="4">ATCC 33113 / DSM 20744 / JCM 9667 / LMG 2889 / ICMP 2535 / C-1</strain>
    </source>
</reference>
<dbReference type="eggNOG" id="COG3947">
    <property type="taxonomic scope" value="Bacteria"/>
</dbReference>
<gene>
    <name evidence="3" type="ordered locus">pCSL0069</name>
</gene>
<evidence type="ECO:0000313" key="4">
    <source>
        <dbReference type="Proteomes" id="UP000001318"/>
    </source>
</evidence>
<evidence type="ECO:0000313" key="3">
    <source>
        <dbReference type="EMBL" id="CAQ03312.1"/>
    </source>
</evidence>
<organism evidence="3 4">
    <name type="scientific">Clavibacter sepedonicus</name>
    <name type="common">Clavibacter michiganensis subsp. sepedonicus</name>
    <dbReference type="NCBI Taxonomy" id="31964"/>
    <lineage>
        <taxon>Bacteria</taxon>
        <taxon>Bacillati</taxon>
        <taxon>Actinomycetota</taxon>
        <taxon>Actinomycetes</taxon>
        <taxon>Micrococcales</taxon>
        <taxon>Microbacteriaceae</taxon>
        <taxon>Clavibacter</taxon>
    </lineage>
</organism>
<dbReference type="PROSITE" id="PS51782">
    <property type="entry name" value="LYSM"/>
    <property type="match status" value="1"/>
</dbReference>
<dbReference type="AlphaFoldDB" id="B0RJC2"/>
<dbReference type="EMBL" id="AM849036">
    <property type="protein sequence ID" value="CAQ03312.1"/>
    <property type="molecule type" value="Genomic_DNA"/>
</dbReference>
<evidence type="ECO:0000256" key="1">
    <source>
        <dbReference type="SAM" id="MobiDB-lite"/>
    </source>
</evidence>
<dbReference type="PANTHER" id="PTHR48125">
    <property type="entry name" value="LP07818P1"/>
    <property type="match status" value="1"/>
</dbReference>
<feature type="compositionally biased region" description="Low complexity" evidence="1">
    <location>
        <begin position="288"/>
        <end position="316"/>
    </location>
</feature>
<dbReference type="PANTHER" id="PTHR48125:SF10">
    <property type="entry name" value="OS12G0136300 PROTEIN"/>
    <property type="match status" value="1"/>
</dbReference>
<feature type="transmembrane region" description="Helical" evidence="2">
    <location>
        <begin position="52"/>
        <end position="79"/>
    </location>
</feature>
<keyword evidence="4" id="KW-1185">Reference proteome</keyword>
<dbReference type="HOGENOM" id="CLU_005332_1_0_11"/>
<dbReference type="SMART" id="SM01043">
    <property type="entry name" value="BTAD"/>
    <property type="match status" value="1"/>
</dbReference>
<dbReference type="KEGG" id="cms:pCSL0069"/>
<protein>
    <submittedName>
        <fullName evidence="3">Large membrane protein</fullName>
    </submittedName>
</protein>
<geneLocation type="plasmid" evidence="3 4">
    <name>pCSL1</name>
</geneLocation>
<feature type="compositionally biased region" description="Pro residues" evidence="1">
    <location>
        <begin position="235"/>
        <end position="245"/>
    </location>
</feature>